<dbReference type="FunFam" id="1.10.150.20:FF:000019">
    <property type="entry name" value="DNA polymerase IV"/>
    <property type="match status" value="1"/>
</dbReference>
<organism evidence="18 19">
    <name type="scientific">Bordetella pseudohinzii</name>
    <dbReference type="NCBI Taxonomy" id="1331258"/>
    <lineage>
        <taxon>Bacteria</taxon>
        <taxon>Pseudomonadati</taxon>
        <taxon>Pseudomonadota</taxon>
        <taxon>Betaproteobacteria</taxon>
        <taxon>Burkholderiales</taxon>
        <taxon>Alcaligenaceae</taxon>
        <taxon>Bordetella</taxon>
    </lineage>
</organism>
<evidence type="ECO:0000256" key="4">
    <source>
        <dbReference type="ARBA" id="ARBA00022490"/>
    </source>
</evidence>
<dbReference type="FunFam" id="3.30.1490.100:FF:000004">
    <property type="entry name" value="DNA polymerase IV"/>
    <property type="match status" value="1"/>
</dbReference>
<evidence type="ECO:0000313" key="19">
    <source>
        <dbReference type="Proteomes" id="UP000053096"/>
    </source>
</evidence>
<keyword evidence="9 15" id="KW-0227">DNA damage</keyword>
<dbReference type="GO" id="GO:0009432">
    <property type="term" value="P:SOS response"/>
    <property type="evidence" value="ECO:0007669"/>
    <property type="project" value="TreeGrafter"/>
</dbReference>
<dbReference type="PANTHER" id="PTHR11076:SF33">
    <property type="entry name" value="DNA POLYMERASE KAPPA"/>
    <property type="match status" value="1"/>
</dbReference>
<keyword evidence="5 15" id="KW-0808">Transferase</keyword>
<dbReference type="EMBL" id="CP016440">
    <property type="protein sequence ID" value="ANY15875.1"/>
    <property type="molecule type" value="Genomic_DNA"/>
</dbReference>
<dbReference type="EC" id="2.7.7.7" evidence="15"/>
<evidence type="ECO:0000256" key="5">
    <source>
        <dbReference type="ARBA" id="ARBA00022679"/>
    </source>
</evidence>
<keyword evidence="7 15" id="KW-0235">DNA replication</keyword>
<evidence type="ECO:0000256" key="15">
    <source>
        <dbReference type="HAMAP-Rule" id="MF_01113"/>
    </source>
</evidence>
<dbReference type="InterPro" id="IPR036775">
    <property type="entry name" value="DNA_pol_Y-fam_lit_finger_sf"/>
</dbReference>
<dbReference type="NCBIfam" id="NF002677">
    <property type="entry name" value="PRK02406.1"/>
    <property type="match status" value="1"/>
</dbReference>
<dbReference type="GO" id="GO:0006261">
    <property type="term" value="P:DNA-templated DNA replication"/>
    <property type="evidence" value="ECO:0007669"/>
    <property type="project" value="UniProtKB-UniRule"/>
</dbReference>
<dbReference type="OrthoDB" id="9808813at2"/>
<keyword evidence="10 15" id="KW-0460">Magnesium</keyword>
<proteinExistence type="inferred from homology"/>
<evidence type="ECO:0000259" key="16">
    <source>
        <dbReference type="PROSITE" id="PS50173"/>
    </source>
</evidence>
<comment type="function">
    <text evidence="15">Poorly processive, error-prone DNA polymerase involved in untargeted mutagenesis. Copies undamaged DNA at stalled replication forks, which arise in vivo from mismatched or misaligned primer ends. These misaligned primers can be extended by PolIV. Exhibits no 3'-5' exonuclease (proofreading) activity. May be involved in translesional synthesis, in conjunction with the beta clamp from PolIII.</text>
</comment>
<keyword evidence="4 15" id="KW-0963">Cytoplasm</keyword>
<dbReference type="RefSeq" id="WP_043207810.1">
    <property type="nucleotide sequence ID" value="NZ_CAJGUP010000096.1"/>
</dbReference>
<dbReference type="GO" id="GO:0000287">
    <property type="term" value="F:magnesium ion binding"/>
    <property type="evidence" value="ECO:0007669"/>
    <property type="project" value="UniProtKB-UniRule"/>
</dbReference>
<feature type="binding site" evidence="15">
    <location>
        <position position="12"/>
    </location>
    <ligand>
        <name>Mg(2+)</name>
        <dbReference type="ChEBI" id="CHEBI:18420"/>
    </ligand>
</feature>
<comment type="similarity">
    <text evidence="2 15">Belongs to the DNA polymerase type-Y family.</text>
</comment>
<dbReference type="EMBL" id="CYTV01000001">
    <property type="protein sequence ID" value="CUI44615.1"/>
    <property type="molecule type" value="Genomic_DNA"/>
</dbReference>
<keyword evidence="11 15" id="KW-0239">DNA-directed DNA polymerase</keyword>
<dbReference type="GO" id="GO:0003684">
    <property type="term" value="F:damaged DNA binding"/>
    <property type="evidence" value="ECO:0007669"/>
    <property type="project" value="InterPro"/>
</dbReference>
<evidence type="ECO:0000256" key="8">
    <source>
        <dbReference type="ARBA" id="ARBA00022723"/>
    </source>
</evidence>
<dbReference type="Gene3D" id="3.30.70.270">
    <property type="match status" value="1"/>
</dbReference>
<gene>
    <name evidence="15 18" type="primary">dinB</name>
    <name evidence="17" type="ORF">BBN53_08180</name>
    <name evidence="18" type="ORF">ERS370011_00647</name>
</gene>
<evidence type="ECO:0000313" key="17">
    <source>
        <dbReference type="EMBL" id="ANY15875.1"/>
    </source>
</evidence>
<dbReference type="InterPro" id="IPR022880">
    <property type="entry name" value="DNApol_IV"/>
</dbReference>
<dbReference type="Pfam" id="PF21999">
    <property type="entry name" value="IMS_HHH_1"/>
    <property type="match status" value="1"/>
</dbReference>
<comment type="subcellular location">
    <subcellularLocation>
        <location evidence="1 15">Cytoplasm</location>
    </subcellularLocation>
</comment>
<dbReference type="InterPro" id="IPR053848">
    <property type="entry name" value="IMS_HHH_1"/>
</dbReference>
<accession>A0A0M7CY17</accession>
<dbReference type="GO" id="GO:0005829">
    <property type="term" value="C:cytosol"/>
    <property type="evidence" value="ECO:0007669"/>
    <property type="project" value="TreeGrafter"/>
</dbReference>
<comment type="cofactor">
    <cofactor evidence="15">
        <name>Mg(2+)</name>
        <dbReference type="ChEBI" id="CHEBI:18420"/>
    </cofactor>
    <text evidence="15">Binds 2 magnesium ions per subunit.</text>
</comment>
<dbReference type="Gene3D" id="3.30.1490.100">
    <property type="entry name" value="DNA polymerase, Y-family, little finger domain"/>
    <property type="match status" value="1"/>
</dbReference>
<feature type="active site" evidence="15">
    <location>
        <position position="107"/>
    </location>
</feature>
<dbReference type="InterPro" id="IPR043502">
    <property type="entry name" value="DNA/RNA_pol_sf"/>
</dbReference>
<comment type="subunit">
    <text evidence="15">Monomer.</text>
</comment>
<dbReference type="PANTHER" id="PTHR11076">
    <property type="entry name" value="DNA REPAIR POLYMERASE UMUC / TRANSFERASE FAMILY MEMBER"/>
    <property type="match status" value="1"/>
</dbReference>
<dbReference type="AlphaFoldDB" id="A0A0J6C721"/>
<evidence type="ECO:0000256" key="2">
    <source>
        <dbReference type="ARBA" id="ARBA00010945"/>
    </source>
</evidence>
<keyword evidence="6 15" id="KW-0548">Nucleotidyltransferase</keyword>
<keyword evidence="3 15" id="KW-0515">Mutator protein</keyword>
<reference evidence="17 20" key="2">
    <citation type="submission" date="2016-07" db="EMBL/GenBank/DDBJ databases">
        <title>Complete genome sequences of Bordetella pseudohinzii.</title>
        <authorList>
            <person name="Spilker T."/>
            <person name="Darrah R."/>
            <person name="LiPuma J.J."/>
        </authorList>
    </citation>
    <scope>NUCLEOTIDE SEQUENCE [LARGE SCALE GENOMIC DNA]</scope>
    <source>
        <strain evidence="17 20">HI4681</strain>
    </source>
</reference>
<evidence type="ECO:0000256" key="11">
    <source>
        <dbReference type="ARBA" id="ARBA00022932"/>
    </source>
</evidence>
<dbReference type="GO" id="GO:0006281">
    <property type="term" value="P:DNA repair"/>
    <property type="evidence" value="ECO:0007669"/>
    <property type="project" value="UniProtKB-UniRule"/>
</dbReference>
<feature type="site" description="Substrate discrimination" evidence="15">
    <location>
        <position position="17"/>
    </location>
</feature>
<dbReference type="Gene3D" id="3.40.1170.60">
    <property type="match status" value="1"/>
</dbReference>
<keyword evidence="12 15" id="KW-0238">DNA-binding</keyword>
<dbReference type="PROSITE" id="PS50173">
    <property type="entry name" value="UMUC"/>
    <property type="match status" value="1"/>
</dbReference>
<keyword evidence="8 15" id="KW-0479">Metal-binding</keyword>
<evidence type="ECO:0000256" key="10">
    <source>
        <dbReference type="ARBA" id="ARBA00022842"/>
    </source>
</evidence>
<dbReference type="Proteomes" id="UP000053096">
    <property type="component" value="Unassembled WGS sequence"/>
</dbReference>
<reference evidence="18 19" key="1">
    <citation type="submission" date="2015-09" db="EMBL/GenBank/DDBJ databases">
        <authorList>
            <person name="Jackson K.R."/>
            <person name="Lunt B.L."/>
            <person name="Fisher J.N.B."/>
            <person name="Gardner A.V."/>
            <person name="Bailey M.E."/>
            <person name="Deus L.M."/>
            <person name="Earl A.S."/>
            <person name="Gibby P.D."/>
            <person name="Hartmann K.A."/>
            <person name="Liu J.E."/>
            <person name="Manci A.M."/>
            <person name="Nielsen D.A."/>
            <person name="Solomon M.B."/>
            <person name="Breakwell D.P."/>
            <person name="Burnett S.H."/>
            <person name="Grose J.H."/>
        </authorList>
    </citation>
    <scope>NUCLEOTIDE SEQUENCE [LARGE SCALE GENOMIC DNA]</scope>
    <source>
        <strain evidence="18 19">2789STDY5608636</strain>
    </source>
</reference>
<protein>
    <recommendedName>
        <fullName evidence="15">DNA polymerase IV</fullName>
        <shortName evidence="15">Pol IV</shortName>
        <ecNumber evidence="15">2.7.7.7</ecNumber>
    </recommendedName>
</protein>
<feature type="domain" description="UmuC" evidence="16">
    <location>
        <begin position="8"/>
        <end position="188"/>
    </location>
</feature>
<dbReference type="GO" id="GO:0042276">
    <property type="term" value="P:error-prone translesion synthesis"/>
    <property type="evidence" value="ECO:0007669"/>
    <property type="project" value="TreeGrafter"/>
</dbReference>
<comment type="catalytic activity">
    <reaction evidence="14 15">
        <text>DNA(n) + a 2'-deoxyribonucleoside 5'-triphosphate = DNA(n+1) + diphosphate</text>
        <dbReference type="Rhea" id="RHEA:22508"/>
        <dbReference type="Rhea" id="RHEA-COMP:17339"/>
        <dbReference type="Rhea" id="RHEA-COMP:17340"/>
        <dbReference type="ChEBI" id="CHEBI:33019"/>
        <dbReference type="ChEBI" id="CHEBI:61560"/>
        <dbReference type="ChEBI" id="CHEBI:173112"/>
        <dbReference type="EC" id="2.7.7.7"/>
    </reaction>
</comment>
<name>A0A0J6C721_9BORD</name>
<dbReference type="KEGG" id="bpdz:BBN53_08180"/>
<accession>A0A0J6C721</accession>
<evidence type="ECO:0000256" key="9">
    <source>
        <dbReference type="ARBA" id="ARBA00022763"/>
    </source>
</evidence>
<dbReference type="HAMAP" id="MF_01113">
    <property type="entry name" value="DNApol_IV"/>
    <property type="match status" value="1"/>
</dbReference>
<evidence type="ECO:0000313" key="20">
    <source>
        <dbReference type="Proteomes" id="UP000092950"/>
    </source>
</evidence>
<dbReference type="InterPro" id="IPR043128">
    <property type="entry name" value="Rev_trsase/Diguanyl_cyclase"/>
</dbReference>
<dbReference type="SUPFAM" id="SSF56672">
    <property type="entry name" value="DNA/RNA polymerases"/>
    <property type="match status" value="1"/>
</dbReference>
<sequence>MTAPTRKIVHIDMDAFYASVEQRDRPELKGLPVIVAWTGARSVVCAASYEARPFGVHSAMAVSRARRLCPDAIYVPPDFNRYRAVSRQVREIFARHTDLIEPLSLDEAYLDVTVNKLGLPSATAVAEAIRAQIRAETGLTASAGVAPNKFLAKIASDWNKPDGLFVVRPSRVLDFLAPLPVRKVPGVGKVTQARLEALGVQTVGDLATRELAELEHHFGRYGTRLYELARGVDEREVQADQPLQQVSSETTFERDLRLSELGEALDRLAGRVWEQARKKGQLGRTAVLKLKTDRFRILTRSLTLPQPPSSAEELAAIARRLCARVDLPAQTRYRLAGVGMSNFADPGESTRQPDLFGGAF</sequence>
<keyword evidence="20" id="KW-1185">Reference proteome</keyword>
<evidence type="ECO:0000313" key="18">
    <source>
        <dbReference type="EMBL" id="CUI44615.1"/>
    </source>
</evidence>
<evidence type="ECO:0000256" key="7">
    <source>
        <dbReference type="ARBA" id="ARBA00022705"/>
    </source>
</evidence>
<dbReference type="SUPFAM" id="SSF100879">
    <property type="entry name" value="Lesion bypass DNA polymerase (Y-family), little finger domain"/>
    <property type="match status" value="1"/>
</dbReference>
<dbReference type="Pfam" id="PF11799">
    <property type="entry name" value="IMS_C"/>
    <property type="match status" value="1"/>
</dbReference>
<evidence type="ECO:0000256" key="12">
    <source>
        <dbReference type="ARBA" id="ARBA00023125"/>
    </source>
</evidence>
<keyword evidence="13 15" id="KW-0234">DNA repair</keyword>
<dbReference type="InterPro" id="IPR050116">
    <property type="entry name" value="DNA_polymerase-Y"/>
</dbReference>
<evidence type="ECO:0000256" key="13">
    <source>
        <dbReference type="ARBA" id="ARBA00023204"/>
    </source>
</evidence>
<dbReference type="InterPro" id="IPR001126">
    <property type="entry name" value="UmuC"/>
</dbReference>
<evidence type="ECO:0000256" key="14">
    <source>
        <dbReference type="ARBA" id="ARBA00049244"/>
    </source>
</evidence>
<dbReference type="CDD" id="cd03586">
    <property type="entry name" value="PolY_Pol_IV_kappa"/>
    <property type="match status" value="1"/>
</dbReference>
<evidence type="ECO:0000256" key="3">
    <source>
        <dbReference type="ARBA" id="ARBA00022457"/>
    </source>
</evidence>
<dbReference type="GO" id="GO:0003887">
    <property type="term" value="F:DNA-directed DNA polymerase activity"/>
    <property type="evidence" value="ECO:0007669"/>
    <property type="project" value="UniProtKB-UniRule"/>
</dbReference>
<evidence type="ECO:0000256" key="6">
    <source>
        <dbReference type="ARBA" id="ARBA00022695"/>
    </source>
</evidence>
<dbReference type="Pfam" id="PF00817">
    <property type="entry name" value="IMS"/>
    <property type="match status" value="1"/>
</dbReference>
<evidence type="ECO:0000256" key="1">
    <source>
        <dbReference type="ARBA" id="ARBA00004496"/>
    </source>
</evidence>
<dbReference type="Proteomes" id="UP000092950">
    <property type="component" value="Chromosome"/>
</dbReference>
<dbReference type="Gene3D" id="1.10.150.20">
    <property type="entry name" value="5' to 3' exonuclease, C-terminal subdomain"/>
    <property type="match status" value="1"/>
</dbReference>
<dbReference type="InterPro" id="IPR017961">
    <property type="entry name" value="DNA_pol_Y-fam_little_finger"/>
</dbReference>
<feature type="binding site" evidence="15">
    <location>
        <position position="106"/>
    </location>
    <ligand>
        <name>Mg(2+)</name>
        <dbReference type="ChEBI" id="CHEBI:18420"/>
    </ligand>
</feature>